<dbReference type="InterPro" id="IPR036852">
    <property type="entry name" value="Peptidase_S8/S53_dom_sf"/>
</dbReference>
<feature type="domain" description="Peptidase C-terminal archaeal/bacterial" evidence="9">
    <location>
        <begin position="565"/>
        <end position="635"/>
    </location>
</feature>
<keyword evidence="7" id="KW-0732">Signal</keyword>
<dbReference type="InterPro" id="IPR023828">
    <property type="entry name" value="Peptidase_S8_Ser-AS"/>
</dbReference>
<evidence type="ECO:0000256" key="4">
    <source>
        <dbReference type="ARBA" id="ARBA00022825"/>
    </source>
</evidence>
<dbReference type="RefSeq" id="WP_354012058.1">
    <property type="nucleotide sequence ID" value="NZ_JBEPMU010000001.1"/>
</dbReference>
<protein>
    <submittedName>
        <fullName evidence="10">Serine protease</fullName>
        <ecNumber evidence="10">3.4.21.-</ecNumber>
    </submittedName>
</protein>
<dbReference type="InterPro" id="IPR000209">
    <property type="entry name" value="Peptidase_S8/S53_dom"/>
</dbReference>
<evidence type="ECO:0000256" key="7">
    <source>
        <dbReference type="SAM" id="SignalP"/>
    </source>
</evidence>
<dbReference type="Gene3D" id="2.60.120.380">
    <property type="match status" value="1"/>
</dbReference>
<evidence type="ECO:0000313" key="11">
    <source>
        <dbReference type="Proteomes" id="UP001549184"/>
    </source>
</evidence>
<feature type="chain" id="PRO_5047536908" evidence="7">
    <location>
        <begin position="32"/>
        <end position="651"/>
    </location>
</feature>
<proteinExistence type="inferred from homology"/>
<evidence type="ECO:0000256" key="5">
    <source>
        <dbReference type="PROSITE-ProRule" id="PRU01240"/>
    </source>
</evidence>
<dbReference type="InterPro" id="IPR023827">
    <property type="entry name" value="Peptidase_S8_Asp-AS"/>
</dbReference>
<dbReference type="EC" id="3.4.21.-" evidence="10"/>
<feature type="active site" description="Charge relay system" evidence="5">
    <location>
        <position position="281"/>
    </location>
</feature>
<accession>A0ABV2JP18</accession>
<name>A0ABV2JP18_9GAMM</name>
<evidence type="ECO:0000256" key="6">
    <source>
        <dbReference type="RuleBase" id="RU003355"/>
    </source>
</evidence>
<dbReference type="PROSITE" id="PS00136">
    <property type="entry name" value="SUBTILASE_ASP"/>
    <property type="match status" value="1"/>
</dbReference>
<keyword evidence="4 5" id="KW-0720">Serine protease</keyword>
<dbReference type="PRINTS" id="PR00723">
    <property type="entry name" value="SUBTILISIN"/>
</dbReference>
<dbReference type="EMBL" id="JBEPMU010000001">
    <property type="protein sequence ID" value="MET3650562.1"/>
    <property type="molecule type" value="Genomic_DNA"/>
</dbReference>
<evidence type="ECO:0000259" key="9">
    <source>
        <dbReference type="Pfam" id="PF04151"/>
    </source>
</evidence>
<dbReference type="InterPro" id="IPR007280">
    <property type="entry name" value="Peptidase_C_arc/bac"/>
</dbReference>
<dbReference type="Pfam" id="PF00082">
    <property type="entry name" value="Peptidase_S8"/>
    <property type="match status" value="1"/>
</dbReference>
<evidence type="ECO:0000256" key="3">
    <source>
        <dbReference type="ARBA" id="ARBA00022801"/>
    </source>
</evidence>
<dbReference type="GO" id="GO:0006508">
    <property type="term" value="P:proteolysis"/>
    <property type="evidence" value="ECO:0007669"/>
    <property type="project" value="UniProtKB-KW"/>
</dbReference>
<dbReference type="PANTHER" id="PTHR43806:SF11">
    <property type="entry name" value="CEREVISIN-RELATED"/>
    <property type="match status" value="1"/>
</dbReference>
<comment type="similarity">
    <text evidence="1 5 6">Belongs to the peptidase S8 family.</text>
</comment>
<evidence type="ECO:0000259" key="8">
    <source>
        <dbReference type="Pfam" id="PF00082"/>
    </source>
</evidence>
<evidence type="ECO:0000256" key="1">
    <source>
        <dbReference type="ARBA" id="ARBA00011073"/>
    </source>
</evidence>
<dbReference type="InterPro" id="IPR015500">
    <property type="entry name" value="Peptidase_S8_subtilisin-rel"/>
</dbReference>
<dbReference type="InterPro" id="IPR050131">
    <property type="entry name" value="Peptidase_S8_subtilisin-like"/>
</dbReference>
<feature type="domain" description="Peptidase S8/S53" evidence="8">
    <location>
        <begin position="207"/>
        <end position="525"/>
    </location>
</feature>
<dbReference type="Proteomes" id="UP001549184">
    <property type="component" value="Unassembled WGS sequence"/>
</dbReference>
<feature type="active site" description="Charge relay system" evidence="5">
    <location>
        <position position="214"/>
    </location>
</feature>
<dbReference type="PANTHER" id="PTHR43806">
    <property type="entry name" value="PEPTIDASE S8"/>
    <property type="match status" value="1"/>
</dbReference>
<dbReference type="GO" id="GO:0008233">
    <property type="term" value="F:peptidase activity"/>
    <property type="evidence" value="ECO:0007669"/>
    <property type="project" value="UniProtKB-KW"/>
</dbReference>
<reference evidence="10 11" key="1">
    <citation type="submission" date="2024-06" db="EMBL/GenBank/DDBJ databases">
        <title>Sorghum-associated microbial communities from plants grown in Nebraska, USA.</title>
        <authorList>
            <person name="Schachtman D."/>
        </authorList>
    </citation>
    <scope>NUCLEOTIDE SEQUENCE [LARGE SCALE GENOMIC DNA]</scope>
    <source>
        <strain evidence="10 11">1073</strain>
    </source>
</reference>
<dbReference type="SUPFAM" id="SSF52743">
    <property type="entry name" value="Subtilisin-like"/>
    <property type="match status" value="1"/>
</dbReference>
<sequence>MRFTLHKRLLGAAILATFSGVLLTAPASTHAADTSRLNASGLAANQRYDRFIVSYRPGTTDAATRTALLQSVSGAIGKAGLSRVATSNAAIGSSGVAYVRKLATGAHVVRTSKLSQTQATALMQQIAADPSVTHVEPDIRVRAIGDFRGSTVKISNFTPNDPYYASYQWHFQSGDGTMQTVGADTSSYANRGGADIAKAWDLADGLGVTVAVLDTGLTHHPDIDTSLGDAGYDFISDAFISGRATDERVPGGWDQGDWTTEDPWLSECTDSGNPPEDSSWHGTHVSGTIAELTNNGKGLAGSAHAAKVLPVRVLGHCGGYMSDIADGIEWASGGHVDGVADNANPAQVISMSLGGGGICVASDVAGVAISDAISRGATVVVAAGNSSDDAANYTPASCPGVISVSSVGISGKRAFYSNFGNTVTIAAPGGGIYANDASSGSVVSAGLVWSTVNGSATAPDENDYVYGSMAGTSQATPHVSGTVALVIGALNAAGLPAMSPASIKSLLTSTARSFPTVPDQPIGAGIVDAAAAVNQAIGGNNGGGGEATVLNNGDTLNGISGGVGDTKLYQVTVPANTSALVLRTYGGTGDVSLYVKRDAIPTTSVYDRSSVHAGNNESVTITRPTAGTYYLLVSGVKAFGGLSVQASYPAP</sequence>
<dbReference type="Pfam" id="PF04151">
    <property type="entry name" value="PPC"/>
    <property type="match status" value="1"/>
</dbReference>
<keyword evidence="3 5" id="KW-0378">Hydrolase</keyword>
<dbReference type="PROSITE" id="PS51892">
    <property type="entry name" value="SUBTILASE"/>
    <property type="match status" value="1"/>
</dbReference>
<organism evidence="10 11">
    <name type="scientific">Dyella japonica</name>
    <dbReference type="NCBI Taxonomy" id="231455"/>
    <lineage>
        <taxon>Bacteria</taxon>
        <taxon>Pseudomonadati</taxon>
        <taxon>Pseudomonadota</taxon>
        <taxon>Gammaproteobacteria</taxon>
        <taxon>Lysobacterales</taxon>
        <taxon>Rhodanobacteraceae</taxon>
        <taxon>Dyella</taxon>
    </lineage>
</organism>
<feature type="active site" description="Charge relay system" evidence="5">
    <location>
        <position position="473"/>
    </location>
</feature>
<dbReference type="PROSITE" id="PS00138">
    <property type="entry name" value="SUBTILASE_SER"/>
    <property type="match status" value="1"/>
</dbReference>
<keyword evidence="11" id="KW-1185">Reference proteome</keyword>
<evidence type="ECO:0000313" key="10">
    <source>
        <dbReference type="EMBL" id="MET3650562.1"/>
    </source>
</evidence>
<evidence type="ECO:0000256" key="2">
    <source>
        <dbReference type="ARBA" id="ARBA00022670"/>
    </source>
</evidence>
<gene>
    <name evidence="10" type="ORF">ABIC75_000264</name>
</gene>
<keyword evidence="2 5" id="KW-0645">Protease</keyword>
<comment type="caution">
    <text evidence="10">The sequence shown here is derived from an EMBL/GenBank/DDBJ whole genome shotgun (WGS) entry which is preliminary data.</text>
</comment>
<feature type="signal peptide" evidence="7">
    <location>
        <begin position="1"/>
        <end position="31"/>
    </location>
</feature>
<dbReference type="Gene3D" id="3.40.50.200">
    <property type="entry name" value="Peptidase S8/S53 domain"/>
    <property type="match status" value="1"/>
</dbReference>